<dbReference type="Proteomes" id="UP000828390">
    <property type="component" value="Unassembled WGS sequence"/>
</dbReference>
<organism evidence="2 3">
    <name type="scientific">Dreissena polymorpha</name>
    <name type="common">Zebra mussel</name>
    <name type="synonym">Mytilus polymorpha</name>
    <dbReference type="NCBI Taxonomy" id="45954"/>
    <lineage>
        <taxon>Eukaryota</taxon>
        <taxon>Metazoa</taxon>
        <taxon>Spiralia</taxon>
        <taxon>Lophotrochozoa</taxon>
        <taxon>Mollusca</taxon>
        <taxon>Bivalvia</taxon>
        <taxon>Autobranchia</taxon>
        <taxon>Heteroconchia</taxon>
        <taxon>Euheterodonta</taxon>
        <taxon>Imparidentia</taxon>
        <taxon>Neoheterodontei</taxon>
        <taxon>Myida</taxon>
        <taxon>Dreissenoidea</taxon>
        <taxon>Dreissenidae</taxon>
        <taxon>Dreissena</taxon>
    </lineage>
</organism>
<accession>A0A9D4GIC2</accession>
<comment type="caution">
    <text evidence="2">The sequence shown here is derived from an EMBL/GenBank/DDBJ whole genome shotgun (WGS) entry which is preliminary data.</text>
</comment>
<gene>
    <name evidence="2" type="ORF">DPMN_119184</name>
</gene>
<dbReference type="AlphaFoldDB" id="A0A9D4GIC2"/>
<keyword evidence="1" id="KW-0175">Coiled coil</keyword>
<keyword evidence="3" id="KW-1185">Reference proteome</keyword>
<sequence length="112" mass="13271">MGILEKDINKLWLAIEERVQKEDQRVTRLEDKVDGADIHAAQLSERMQELEKEMDTLRDNVSHLQSQTMRNNLIFTRVAEDNTTRNEQPEVTERKLRQHLQDAFKITRDVVE</sequence>
<dbReference type="EMBL" id="JAIWYP010000005">
    <property type="protein sequence ID" value="KAH3817630.1"/>
    <property type="molecule type" value="Genomic_DNA"/>
</dbReference>
<reference evidence="2" key="1">
    <citation type="journal article" date="2019" name="bioRxiv">
        <title>The Genome of the Zebra Mussel, Dreissena polymorpha: A Resource for Invasive Species Research.</title>
        <authorList>
            <person name="McCartney M.A."/>
            <person name="Auch B."/>
            <person name="Kono T."/>
            <person name="Mallez S."/>
            <person name="Zhang Y."/>
            <person name="Obille A."/>
            <person name="Becker A."/>
            <person name="Abrahante J.E."/>
            <person name="Garbe J."/>
            <person name="Badalamenti J.P."/>
            <person name="Herman A."/>
            <person name="Mangelson H."/>
            <person name="Liachko I."/>
            <person name="Sullivan S."/>
            <person name="Sone E.D."/>
            <person name="Koren S."/>
            <person name="Silverstein K.A.T."/>
            <person name="Beckman K.B."/>
            <person name="Gohl D.M."/>
        </authorList>
    </citation>
    <scope>NUCLEOTIDE SEQUENCE</scope>
    <source>
        <strain evidence="2">Duluth1</strain>
        <tissue evidence="2">Whole animal</tissue>
    </source>
</reference>
<protein>
    <submittedName>
        <fullName evidence="2">Uncharacterized protein</fullName>
    </submittedName>
</protein>
<dbReference type="Gene3D" id="1.20.5.170">
    <property type="match status" value="1"/>
</dbReference>
<evidence type="ECO:0000256" key="1">
    <source>
        <dbReference type="SAM" id="Coils"/>
    </source>
</evidence>
<evidence type="ECO:0000313" key="2">
    <source>
        <dbReference type="EMBL" id="KAH3817630.1"/>
    </source>
</evidence>
<feature type="coiled-coil region" evidence="1">
    <location>
        <begin position="33"/>
        <end position="67"/>
    </location>
</feature>
<name>A0A9D4GIC2_DREPO</name>
<proteinExistence type="predicted"/>
<reference evidence="2" key="2">
    <citation type="submission" date="2020-11" db="EMBL/GenBank/DDBJ databases">
        <authorList>
            <person name="McCartney M.A."/>
            <person name="Auch B."/>
            <person name="Kono T."/>
            <person name="Mallez S."/>
            <person name="Becker A."/>
            <person name="Gohl D.M."/>
            <person name="Silverstein K.A.T."/>
            <person name="Koren S."/>
            <person name="Bechman K.B."/>
            <person name="Herman A."/>
            <person name="Abrahante J.E."/>
            <person name="Garbe J."/>
        </authorList>
    </citation>
    <scope>NUCLEOTIDE SEQUENCE</scope>
    <source>
        <strain evidence="2">Duluth1</strain>
        <tissue evidence="2">Whole animal</tissue>
    </source>
</reference>
<evidence type="ECO:0000313" key="3">
    <source>
        <dbReference type="Proteomes" id="UP000828390"/>
    </source>
</evidence>